<comment type="caution">
    <text evidence="1">The sequence shown here is derived from an EMBL/GenBank/DDBJ whole genome shotgun (WGS) entry which is preliminary data.</text>
</comment>
<protein>
    <submittedName>
        <fullName evidence="1">Uncharacterized protein</fullName>
    </submittedName>
</protein>
<gene>
    <name evidence="1" type="ORF">AEST_22130</name>
</gene>
<accession>J1QHW0</accession>
<evidence type="ECO:0000313" key="1">
    <source>
        <dbReference type="EMBL" id="EJI85111.1"/>
    </source>
</evidence>
<dbReference type="PATRIC" id="fig|1197174.4.peg.2170"/>
<name>J1QHW0_9ALTE</name>
<organism evidence="1 2">
    <name type="scientific">Alishewanella aestuarii B11</name>
    <dbReference type="NCBI Taxonomy" id="1197174"/>
    <lineage>
        <taxon>Bacteria</taxon>
        <taxon>Pseudomonadati</taxon>
        <taxon>Pseudomonadota</taxon>
        <taxon>Gammaproteobacteria</taxon>
        <taxon>Alteromonadales</taxon>
        <taxon>Alteromonadaceae</taxon>
        <taxon>Alishewanella</taxon>
    </lineage>
</organism>
<dbReference type="EMBL" id="ALAB01000027">
    <property type="protein sequence ID" value="EJI85111.1"/>
    <property type="molecule type" value="Genomic_DNA"/>
</dbReference>
<reference evidence="1 2" key="1">
    <citation type="journal article" date="2012" name="J. Bacteriol.">
        <title>Genome Sequence of Pectin-Degrading Alishewanella aestuarii Strain B11T, Isolated from Tidal Flat Sediment.</title>
        <authorList>
            <person name="Jung J."/>
            <person name="Choi S."/>
            <person name="Chun J."/>
            <person name="Park W."/>
        </authorList>
    </citation>
    <scope>NUCLEOTIDE SEQUENCE [LARGE SCALE GENOMIC DNA]</scope>
    <source>
        <strain evidence="1 2">B11</strain>
    </source>
</reference>
<proteinExistence type="predicted"/>
<dbReference type="AlphaFoldDB" id="J1QHW0"/>
<dbReference type="Proteomes" id="UP000012043">
    <property type="component" value="Unassembled WGS sequence"/>
</dbReference>
<dbReference type="RefSeq" id="WP_008609069.1">
    <property type="nucleotide sequence ID" value="NZ_ALAB01000027.1"/>
</dbReference>
<sequence length="250" mass="28747">MNVYLFGKLKHITFRPLLLILIALLSGCATNRVFLHTYEIEQEDIDKIVASLKEKKFDVEVSERMPPILTFGSFIIYPRDSGDNEPLVQILDAIGEHGYYTNLIAQNRVKNHYYTKKTNIGLYLINPRAQLLSAQQQLEMQFPVNLTEVTFSSTNCIRLFSLEFAKDHTAMIRQAIPKSNDKWTFQWQQTEDRIIISVDDKTINYTVEKNYKRSGNQSELHLTIFPGNALALGISEPLACKYESTIHLVD</sequence>
<evidence type="ECO:0000313" key="2">
    <source>
        <dbReference type="Proteomes" id="UP000012043"/>
    </source>
</evidence>
<keyword evidence="2" id="KW-1185">Reference proteome</keyword>